<organism evidence="9 10">
    <name type="scientific">Hallella seregens ATCC 51272</name>
    <dbReference type="NCBI Taxonomy" id="1336250"/>
    <lineage>
        <taxon>Bacteria</taxon>
        <taxon>Pseudomonadati</taxon>
        <taxon>Bacteroidota</taxon>
        <taxon>Bacteroidia</taxon>
        <taxon>Bacteroidales</taxon>
        <taxon>Prevotellaceae</taxon>
        <taxon>Hallella</taxon>
    </lineage>
</organism>
<accession>A0ABV5ZLR4</accession>
<evidence type="ECO:0000313" key="10">
    <source>
        <dbReference type="Proteomes" id="UP001589688"/>
    </source>
</evidence>
<evidence type="ECO:0000256" key="3">
    <source>
        <dbReference type="ARBA" id="ARBA00022475"/>
    </source>
</evidence>
<dbReference type="InterPro" id="IPR007227">
    <property type="entry name" value="Cell_shape_determining_MreD"/>
</dbReference>
<keyword evidence="5" id="KW-0133">Cell shape</keyword>
<dbReference type="EMBL" id="JBHLZF010000002">
    <property type="protein sequence ID" value="MFB9897890.1"/>
    <property type="molecule type" value="Genomic_DNA"/>
</dbReference>
<comment type="subcellular location">
    <subcellularLocation>
        <location evidence="1">Cell membrane</location>
        <topology evidence="1">Multi-pass membrane protein</topology>
    </subcellularLocation>
</comment>
<evidence type="ECO:0000256" key="6">
    <source>
        <dbReference type="ARBA" id="ARBA00022989"/>
    </source>
</evidence>
<protein>
    <submittedName>
        <fullName evidence="9">Rod shape-determining protein MreD</fullName>
    </submittedName>
</protein>
<keyword evidence="4 8" id="KW-0812">Transmembrane</keyword>
<proteinExistence type="inferred from homology"/>
<dbReference type="Proteomes" id="UP001589688">
    <property type="component" value="Unassembled WGS sequence"/>
</dbReference>
<evidence type="ECO:0000256" key="4">
    <source>
        <dbReference type="ARBA" id="ARBA00022692"/>
    </source>
</evidence>
<keyword evidence="6 8" id="KW-1133">Transmembrane helix</keyword>
<name>A0ABV5ZLR4_9BACT</name>
<keyword evidence="3" id="KW-1003">Cell membrane</keyword>
<evidence type="ECO:0000256" key="8">
    <source>
        <dbReference type="SAM" id="Phobius"/>
    </source>
</evidence>
<feature type="transmembrane region" description="Helical" evidence="8">
    <location>
        <begin position="142"/>
        <end position="163"/>
    </location>
</feature>
<sequence length="171" mass="19859">MNIDFLRRLLLFVVLLLAQALVLNHIHLFDCATPLVYVYFVASFRRSYPRWGVLVWSFLMGLCVDIFSNTPGVAATSMTTIGLLQPYLLELFTQRDSDDDLQPAIFTFGFTRYLFYTLLLTFAYCLLFFTVETFSFFNWQQWALSVSSSTVLSVILIIVVANLRKRQHERL</sequence>
<evidence type="ECO:0000256" key="2">
    <source>
        <dbReference type="ARBA" id="ARBA00007776"/>
    </source>
</evidence>
<reference evidence="9 10" key="1">
    <citation type="submission" date="2024-09" db="EMBL/GenBank/DDBJ databases">
        <authorList>
            <person name="Sun Q."/>
            <person name="Mori K."/>
        </authorList>
    </citation>
    <scope>NUCLEOTIDE SEQUENCE [LARGE SCALE GENOMIC DNA]</scope>
    <source>
        <strain evidence="9 10">ATCC 51272</strain>
    </source>
</reference>
<dbReference type="RefSeq" id="WP_027951466.1">
    <property type="nucleotide sequence ID" value="NZ_JADU01000001.1"/>
</dbReference>
<feature type="transmembrane region" description="Helical" evidence="8">
    <location>
        <begin position="47"/>
        <end position="68"/>
    </location>
</feature>
<evidence type="ECO:0000256" key="1">
    <source>
        <dbReference type="ARBA" id="ARBA00004651"/>
    </source>
</evidence>
<comment type="caution">
    <text evidence="9">The sequence shown here is derived from an EMBL/GenBank/DDBJ whole genome shotgun (WGS) entry which is preliminary data.</text>
</comment>
<keyword evidence="10" id="KW-1185">Reference proteome</keyword>
<dbReference type="NCBIfam" id="TIGR03426">
    <property type="entry name" value="shape_MreD"/>
    <property type="match status" value="1"/>
</dbReference>
<keyword evidence="7 8" id="KW-0472">Membrane</keyword>
<comment type="similarity">
    <text evidence="2">Belongs to the MreD family.</text>
</comment>
<evidence type="ECO:0000313" key="9">
    <source>
        <dbReference type="EMBL" id="MFB9897890.1"/>
    </source>
</evidence>
<evidence type="ECO:0000256" key="5">
    <source>
        <dbReference type="ARBA" id="ARBA00022960"/>
    </source>
</evidence>
<gene>
    <name evidence="9" type="primary">mreD</name>
    <name evidence="9" type="ORF">ACFFK8_08795</name>
</gene>
<feature type="transmembrane region" description="Helical" evidence="8">
    <location>
        <begin position="113"/>
        <end position="136"/>
    </location>
</feature>
<evidence type="ECO:0000256" key="7">
    <source>
        <dbReference type="ARBA" id="ARBA00023136"/>
    </source>
</evidence>